<reference evidence="3" key="1">
    <citation type="submission" date="2020-05" db="EMBL/GenBank/DDBJ databases">
        <title>Mycena genomes resolve the evolution of fungal bioluminescence.</title>
        <authorList>
            <person name="Tsai I.J."/>
        </authorList>
    </citation>
    <scope>NUCLEOTIDE SEQUENCE</scope>
    <source>
        <strain evidence="3">160909Yilan</strain>
    </source>
</reference>
<evidence type="ECO:0000313" key="3">
    <source>
        <dbReference type="EMBL" id="KAF7374181.1"/>
    </source>
</evidence>
<gene>
    <name evidence="3" type="ORF">MSAN_00299900</name>
</gene>
<organism evidence="3 4">
    <name type="scientific">Mycena sanguinolenta</name>
    <dbReference type="NCBI Taxonomy" id="230812"/>
    <lineage>
        <taxon>Eukaryota</taxon>
        <taxon>Fungi</taxon>
        <taxon>Dikarya</taxon>
        <taxon>Basidiomycota</taxon>
        <taxon>Agaricomycotina</taxon>
        <taxon>Agaricomycetes</taxon>
        <taxon>Agaricomycetidae</taxon>
        <taxon>Agaricales</taxon>
        <taxon>Marasmiineae</taxon>
        <taxon>Mycenaceae</taxon>
        <taxon>Mycena</taxon>
    </lineage>
</organism>
<evidence type="ECO:0000256" key="1">
    <source>
        <dbReference type="SAM" id="MobiDB-lite"/>
    </source>
</evidence>
<dbReference type="Proteomes" id="UP000623467">
    <property type="component" value="Unassembled WGS sequence"/>
</dbReference>
<keyword evidence="4" id="KW-1185">Reference proteome</keyword>
<comment type="caution">
    <text evidence="3">The sequence shown here is derived from an EMBL/GenBank/DDBJ whole genome shotgun (WGS) entry which is preliminary data.</text>
</comment>
<protein>
    <recommendedName>
        <fullName evidence="5">Secreted protein</fullName>
    </recommendedName>
</protein>
<evidence type="ECO:0000256" key="2">
    <source>
        <dbReference type="SAM" id="SignalP"/>
    </source>
</evidence>
<feature type="compositionally biased region" description="Polar residues" evidence="1">
    <location>
        <begin position="34"/>
        <end position="45"/>
    </location>
</feature>
<sequence length="110" mass="11977">MGSQRLSCVIFLLIFSRQTFDGPHPNTVLEFPRNPTTPNHTSTTEDLPRLPAPPARRTPNRSAKDPTQPNAATTTRRARRRRNPGLMTSAWTSQSAALGGRVPCRAGSGA</sequence>
<name>A0A8H6ZDB1_9AGAR</name>
<feature type="chain" id="PRO_5034661437" description="Secreted protein" evidence="2">
    <location>
        <begin position="22"/>
        <end position="110"/>
    </location>
</feature>
<proteinExistence type="predicted"/>
<evidence type="ECO:0008006" key="5">
    <source>
        <dbReference type="Google" id="ProtNLM"/>
    </source>
</evidence>
<accession>A0A8H6ZDB1</accession>
<keyword evidence="2" id="KW-0732">Signal</keyword>
<dbReference type="AlphaFoldDB" id="A0A8H6ZDB1"/>
<evidence type="ECO:0000313" key="4">
    <source>
        <dbReference type="Proteomes" id="UP000623467"/>
    </source>
</evidence>
<feature type="region of interest" description="Disordered" evidence="1">
    <location>
        <begin position="19"/>
        <end position="110"/>
    </location>
</feature>
<feature type="signal peptide" evidence="2">
    <location>
        <begin position="1"/>
        <end position="21"/>
    </location>
</feature>
<dbReference type="EMBL" id="JACAZH010000002">
    <property type="protein sequence ID" value="KAF7374181.1"/>
    <property type="molecule type" value="Genomic_DNA"/>
</dbReference>